<organism evidence="2 3">
    <name type="scientific">Meira miltonrushii</name>
    <dbReference type="NCBI Taxonomy" id="1280837"/>
    <lineage>
        <taxon>Eukaryota</taxon>
        <taxon>Fungi</taxon>
        <taxon>Dikarya</taxon>
        <taxon>Basidiomycota</taxon>
        <taxon>Ustilaginomycotina</taxon>
        <taxon>Exobasidiomycetes</taxon>
        <taxon>Exobasidiales</taxon>
        <taxon>Brachybasidiaceae</taxon>
        <taxon>Meira</taxon>
    </lineage>
</organism>
<dbReference type="AlphaFoldDB" id="A0A316V4B8"/>
<gene>
    <name evidence="2" type="ORF">FA14DRAFT_84864</name>
</gene>
<dbReference type="GeneID" id="37024767"/>
<feature type="compositionally biased region" description="Polar residues" evidence="1">
    <location>
        <begin position="216"/>
        <end position="232"/>
    </location>
</feature>
<proteinExistence type="predicted"/>
<evidence type="ECO:0000313" key="3">
    <source>
        <dbReference type="Proteomes" id="UP000245771"/>
    </source>
</evidence>
<name>A0A316V4B8_9BASI</name>
<dbReference type="PANTHER" id="PTHR21678">
    <property type="entry name" value="GROWTH INHIBITION AND DIFFERENTIATION RELATED PROTEIN 88"/>
    <property type="match status" value="1"/>
</dbReference>
<dbReference type="InterPro" id="IPR039884">
    <property type="entry name" value="R3HC1/R3HCL"/>
</dbReference>
<feature type="compositionally biased region" description="Polar residues" evidence="1">
    <location>
        <begin position="100"/>
        <end position="116"/>
    </location>
</feature>
<sequence>MSAALPLLSPLVTRILELKGFPAELKTRDIQTIFAQWENERGGFKIKWIDDITVLVIFSDPICAKRAYLQVLMSPPPMLMTASGIMAKIRPYDGDDAGSIISSVQNRPRSRSNAGGQATPAYGAENEAEKAPGGVNATPGRAPGGNSGSPRSVARSLGQGHRRNPSGSNPSSLPPKPLAAALWDASNGGPSPAHHLANALAAEGSPEKAEEILASINANTIRSPPSAANSTAILEPSPEIRKAEQASQALGA</sequence>
<protein>
    <submittedName>
        <fullName evidence="2">Uncharacterized protein</fullName>
    </submittedName>
</protein>
<dbReference type="Proteomes" id="UP000245771">
    <property type="component" value="Unassembled WGS sequence"/>
</dbReference>
<dbReference type="OrthoDB" id="5418203at2759"/>
<evidence type="ECO:0000256" key="1">
    <source>
        <dbReference type="SAM" id="MobiDB-lite"/>
    </source>
</evidence>
<dbReference type="InterPro" id="IPR012677">
    <property type="entry name" value="Nucleotide-bd_a/b_plait_sf"/>
</dbReference>
<feature type="region of interest" description="Disordered" evidence="1">
    <location>
        <begin position="98"/>
        <end position="252"/>
    </location>
</feature>
<accession>A0A316V4B8</accession>
<keyword evidence="3" id="KW-1185">Reference proteome</keyword>
<dbReference type="InParanoid" id="A0A316V4B8"/>
<dbReference type="PANTHER" id="PTHR21678:SF0">
    <property type="entry name" value="C3H1-TYPE DOMAIN-CONTAINING PROTEIN"/>
    <property type="match status" value="1"/>
</dbReference>
<dbReference type="RefSeq" id="XP_025352396.1">
    <property type="nucleotide sequence ID" value="XM_025502986.1"/>
</dbReference>
<reference evidence="2 3" key="1">
    <citation type="journal article" date="2018" name="Mol. Biol. Evol.">
        <title>Broad Genomic Sampling Reveals a Smut Pathogenic Ancestry of the Fungal Clade Ustilaginomycotina.</title>
        <authorList>
            <person name="Kijpornyongpan T."/>
            <person name="Mondo S.J."/>
            <person name="Barry K."/>
            <person name="Sandor L."/>
            <person name="Lee J."/>
            <person name="Lipzen A."/>
            <person name="Pangilinan J."/>
            <person name="LaButti K."/>
            <person name="Hainaut M."/>
            <person name="Henrissat B."/>
            <person name="Grigoriev I.V."/>
            <person name="Spatafora J.W."/>
            <person name="Aime M.C."/>
        </authorList>
    </citation>
    <scope>NUCLEOTIDE SEQUENCE [LARGE SCALE GENOMIC DNA]</scope>
    <source>
        <strain evidence="2 3">MCA 3882</strain>
    </source>
</reference>
<dbReference type="Gene3D" id="3.30.70.330">
    <property type="match status" value="1"/>
</dbReference>
<dbReference type="EMBL" id="KZ819606">
    <property type="protein sequence ID" value="PWN32094.1"/>
    <property type="molecule type" value="Genomic_DNA"/>
</dbReference>
<evidence type="ECO:0000313" key="2">
    <source>
        <dbReference type="EMBL" id="PWN32094.1"/>
    </source>
</evidence>